<keyword evidence="2 14" id="KW-0547">Nucleotide-binding</keyword>
<evidence type="ECO:0000313" key="18">
    <source>
        <dbReference type="Proteomes" id="UP000006073"/>
    </source>
</evidence>
<dbReference type="InterPro" id="IPR038726">
    <property type="entry name" value="PDDEXK_AddAB-type"/>
</dbReference>
<evidence type="ECO:0000256" key="2">
    <source>
        <dbReference type="ARBA" id="ARBA00022741"/>
    </source>
</evidence>
<keyword evidence="7 14" id="KW-0067">ATP-binding</keyword>
<dbReference type="GO" id="GO:0000725">
    <property type="term" value="P:recombinational repair"/>
    <property type="evidence" value="ECO:0007669"/>
    <property type="project" value="TreeGrafter"/>
</dbReference>
<keyword evidence="9" id="KW-0234">DNA repair</keyword>
<feature type="domain" description="UvrD-like helicase C-terminal" evidence="16">
    <location>
        <begin position="511"/>
        <end position="773"/>
    </location>
</feature>
<dbReference type="InterPro" id="IPR000212">
    <property type="entry name" value="DNA_helicase_UvrD/REP"/>
</dbReference>
<gene>
    <name evidence="17" type="ORF">A33Q_0025</name>
</gene>
<evidence type="ECO:0000256" key="10">
    <source>
        <dbReference type="ARBA" id="ARBA00023235"/>
    </source>
</evidence>
<reference evidence="17 18" key="1">
    <citation type="journal article" date="2013" name="Genome Announc.">
        <title>Draft Genome Sequence of Indibacter alkaliphilus Strain LW1T, Isolated from Lonar Lake, a Haloalkaline Lake in the Buldana District of Maharashtra, India.</title>
        <authorList>
            <person name="Singh A."/>
            <person name="Kumar Jangir P."/>
            <person name="Sharma R."/>
            <person name="Singh A."/>
            <person name="Kumar Pinnaka A."/>
            <person name="Shivaji S."/>
        </authorList>
    </citation>
    <scope>NUCLEOTIDE SEQUENCE [LARGE SCALE GENOMIC DNA]</scope>
    <source>
        <strain evidence="18">CCUG 57479 / KCTC 22604 / LW1</strain>
    </source>
</reference>
<dbReference type="EC" id="5.6.2.4" evidence="12"/>
<evidence type="ECO:0000256" key="1">
    <source>
        <dbReference type="ARBA" id="ARBA00022722"/>
    </source>
</evidence>
<comment type="catalytic activity">
    <reaction evidence="13">
        <text>ATP + H2O = ADP + phosphate + H(+)</text>
        <dbReference type="Rhea" id="RHEA:13065"/>
        <dbReference type="ChEBI" id="CHEBI:15377"/>
        <dbReference type="ChEBI" id="CHEBI:15378"/>
        <dbReference type="ChEBI" id="CHEBI:30616"/>
        <dbReference type="ChEBI" id="CHEBI:43474"/>
        <dbReference type="ChEBI" id="CHEBI:456216"/>
        <dbReference type="EC" id="5.6.2.4"/>
    </reaction>
</comment>
<evidence type="ECO:0000256" key="6">
    <source>
        <dbReference type="ARBA" id="ARBA00022839"/>
    </source>
</evidence>
<dbReference type="InterPro" id="IPR014016">
    <property type="entry name" value="UvrD-like_ATP-bd"/>
</dbReference>
<dbReference type="Gene3D" id="3.90.320.10">
    <property type="match status" value="1"/>
</dbReference>
<sequence>MICSYTLLPMDSIKPFIIYKSSAGSGKTYTLTLEYLKLALKHPGAFRQILAVTFTNKATQEMKERILEFLERLSKEVKPGEFLDSELMKHLQIDGEELKRRSYHTLLDILHAYGYFSVSTIDSFFQKVIRSFAREMDLQAKFDVELDQQAVLERLVDRVVEKVSEDQNLKQWLVDYAKDQIEDGKSWDIRIGIKGLGKEIFQEKFKAYRDSFQSSLEKEEFVQELRTFIFQQRAILIQEALQMKEKANEIRLRFGLDWADFSGGKGNTNFASKFEKFGNKTGPFPNYSDLQLSNIESVEGWHTKTSKQKEAIISAADSGLRDLIQKSLPLRTRWNTLEALLRNLREYGVFRNLILELRDLKDEEGILLISDVNDFLKEITKDNDAPFIYEKIGNQYKHFLIDEFQDTSDFQWSSFKPLLLNSLASGNTNLLVGDVKQSIYRWRGGKLELLLQEVEEQIGSQMIQVKNLAVNYRSLPKVIDFNNSLFESLPEFMQELMQTDFNVKSENLLTKAFQEVRQKVPEQKRQTAFQGFIHLEFTEKEYRKSLPQENGDLEEEEEDGDVLNKLPELVERLQDKGYALKDMAFLVRKNQQGAQIADKLMDYARENPNNGYAYDVLSEESLFVHRSAAVKSLLSLLEHLRNPDDKVALKTCFYYYALFHEIDYSHDLFEVSSLPLELLSKYQILQNQLGKWLQQPLLELVDVLMQFLDLSKKGKDLAYISGFKEAVFDFVKKNRADLAGFLDWWELNKDKQTVKIPDGHDAMRILTIHKSKGLQYKVVLMPFMDWEVVATGNQAPILWSEWQEDGLSAVMPLSHTSALKETAFDNLYSNEVRLAYLDSLNMLYVAFTRAEEVIWGHANYKVSKKSGVSTKETGGILYNLLNSGYGVKFFGQEAYWNSEEKVFEFGNWPGRTEKKTDFFEKENWMNWTYTSWNTRLKTREYAWDFGKIGMIDRSQRKLGVLVHEILENSNTLDEALSLIAQYNFEGRFEEQIKLELEKQLKDLFAMPQFKNWYSGTYRAFAEQGILLPGGVQKRPDRILISEKEAVVLDFKTGVKSDSHKVQVREYMQLLKQMSELSVKGFLCYLEPTEIIEVYG</sequence>
<dbReference type="AlphaFoldDB" id="S2E7G7"/>
<dbReference type="Pfam" id="PF13361">
    <property type="entry name" value="UvrD_C"/>
    <property type="match status" value="1"/>
</dbReference>
<dbReference type="GO" id="GO:0003677">
    <property type="term" value="F:DNA binding"/>
    <property type="evidence" value="ECO:0007669"/>
    <property type="project" value="UniProtKB-KW"/>
</dbReference>
<dbReference type="GO" id="GO:0005829">
    <property type="term" value="C:cytosol"/>
    <property type="evidence" value="ECO:0007669"/>
    <property type="project" value="TreeGrafter"/>
</dbReference>
<comment type="caution">
    <text evidence="17">The sequence shown here is derived from an EMBL/GenBank/DDBJ whole genome shotgun (WGS) entry which is preliminary data.</text>
</comment>
<feature type="binding site" evidence="14">
    <location>
        <begin position="21"/>
        <end position="28"/>
    </location>
    <ligand>
        <name>ATP</name>
        <dbReference type="ChEBI" id="CHEBI:30616"/>
    </ligand>
</feature>
<dbReference type="GO" id="GO:0016887">
    <property type="term" value="F:ATP hydrolysis activity"/>
    <property type="evidence" value="ECO:0007669"/>
    <property type="project" value="RHEA"/>
</dbReference>
<evidence type="ECO:0000256" key="3">
    <source>
        <dbReference type="ARBA" id="ARBA00022763"/>
    </source>
</evidence>
<evidence type="ECO:0000256" key="13">
    <source>
        <dbReference type="ARBA" id="ARBA00048988"/>
    </source>
</evidence>
<keyword evidence="3" id="KW-0227">DNA damage</keyword>
<dbReference type="PROSITE" id="PS51217">
    <property type="entry name" value="UVRD_HELICASE_CTER"/>
    <property type="match status" value="1"/>
</dbReference>
<evidence type="ECO:0000256" key="4">
    <source>
        <dbReference type="ARBA" id="ARBA00022801"/>
    </source>
</evidence>
<keyword evidence="10" id="KW-0413">Isomerase</keyword>
<protein>
    <recommendedName>
        <fullName evidence="12">DNA 3'-5' helicase</fullName>
        <ecNumber evidence="12">5.6.2.4</ecNumber>
    </recommendedName>
</protein>
<evidence type="ECO:0000259" key="15">
    <source>
        <dbReference type="PROSITE" id="PS51198"/>
    </source>
</evidence>
<dbReference type="Pfam" id="PF12705">
    <property type="entry name" value="PDDEXK_1"/>
    <property type="match status" value="1"/>
</dbReference>
<evidence type="ECO:0000313" key="17">
    <source>
        <dbReference type="EMBL" id="EPA00552.1"/>
    </source>
</evidence>
<dbReference type="eggNOG" id="COG1074">
    <property type="taxonomic scope" value="Bacteria"/>
</dbReference>
<evidence type="ECO:0000256" key="5">
    <source>
        <dbReference type="ARBA" id="ARBA00022806"/>
    </source>
</evidence>
<keyword evidence="1" id="KW-0540">Nuclease</keyword>
<dbReference type="InterPro" id="IPR011604">
    <property type="entry name" value="PDDEXK-like_dom_sf"/>
</dbReference>
<comment type="catalytic activity">
    <reaction evidence="11">
        <text>Couples ATP hydrolysis with the unwinding of duplex DNA by translocating in the 3'-5' direction.</text>
        <dbReference type="EC" id="5.6.2.4"/>
    </reaction>
</comment>
<evidence type="ECO:0000256" key="8">
    <source>
        <dbReference type="ARBA" id="ARBA00023125"/>
    </source>
</evidence>
<keyword evidence="8" id="KW-0238">DNA-binding</keyword>
<evidence type="ECO:0000256" key="9">
    <source>
        <dbReference type="ARBA" id="ARBA00023204"/>
    </source>
</evidence>
<keyword evidence="6" id="KW-0269">Exonuclease</keyword>
<evidence type="ECO:0000256" key="11">
    <source>
        <dbReference type="ARBA" id="ARBA00034617"/>
    </source>
</evidence>
<dbReference type="STRING" id="1189612.A33Q_0025"/>
<keyword evidence="18" id="KW-1185">Reference proteome</keyword>
<organism evidence="17 18">
    <name type="scientific">Indibacter alkaliphilus (strain CCUG 57479 / KCTC 22604 / LW1)</name>
    <dbReference type="NCBI Taxonomy" id="1189612"/>
    <lineage>
        <taxon>Bacteria</taxon>
        <taxon>Pseudomonadati</taxon>
        <taxon>Bacteroidota</taxon>
        <taxon>Cytophagia</taxon>
        <taxon>Cytophagales</taxon>
        <taxon>Cyclobacteriaceae</taxon>
    </lineage>
</organism>
<dbReference type="GO" id="GO:0004527">
    <property type="term" value="F:exonuclease activity"/>
    <property type="evidence" value="ECO:0007669"/>
    <property type="project" value="UniProtKB-KW"/>
</dbReference>
<name>S2E7G7_INDAL</name>
<dbReference type="PROSITE" id="PS51198">
    <property type="entry name" value="UVRD_HELICASE_ATP_BIND"/>
    <property type="match status" value="1"/>
</dbReference>
<proteinExistence type="predicted"/>
<accession>S2E7G7</accession>
<dbReference type="InterPro" id="IPR014017">
    <property type="entry name" value="DNA_helicase_UvrD-like_C"/>
</dbReference>
<feature type="domain" description="UvrD-like helicase ATP-binding" evidence="15">
    <location>
        <begin position="1"/>
        <end position="475"/>
    </location>
</feature>
<dbReference type="SUPFAM" id="SSF52540">
    <property type="entry name" value="P-loop containing nucleoside triphosphate hydrolases"/>
    <property type="match status" value="1"/>
</dbReference>
<dbReference type="Gene3D" id="3.40.50.300">
    <property type="entry name" value="P-loop containing nucleotide triphosphate hydrolases"/>
    <property type="match status" value="4"/>
</dbReference>
<evidence type="ECO:0000256" key="12">
    <source>
        <dbReference type="ARBA" id="ARBA00034808"/>
    </source>
</evidence>
<evidence type="ECO:0000259" key="16">
    <source>
        <dbReference type="PROSITE" id="PS51217"/>
    </source>
</evidence>
<dbReference type="GO" id="GO:0005524">
    <property type="term" value="F:ATP binding"/>
    <property type="evidence" value="ECO:0007669"/>
    <property type="project" value="UniProtKB-UniRule"/>
</dbReference>
<keyword evidence="5 14" id="KW-0347">Helicase</keyword>
<evidence type="ECO:0000256" key="7">
    <source>
        <dbReference type="ARBA" id="ARBA00022840"/>
    </source>
</evidence>
<dbReference type="GO" id="GO:0043138">
    <property type="term" value="F:3'-5' DNA helicase activity"/>
    <property type="evidence" value="ECO:0007669"/>
    <property type="project" value="UniProtKB-EC"/>
</dbReference>
<evidence type="ECO:0000256" key="14">
    <source>
        <dbReference type="PROSITE-ProRule" id="PRU00560"/>
    </source>
</evidence>
<dbReference type="EMBL" id="ALWO02000002">
    <property type="protein sequence ID" value="EPA00552.1"/>
    <property type="molecule type" value="Genomic_DNA"/>
</dbReference>
<dbReference type="InterPro" id="IPR027417">
    <property type="entry name" value="P-loop_NTPase"/>
</dbReference>
<dbReference type="Pfam" id="PF00580">
    <property type="entry name" value="UvrD-helicase"/>
    <property type="match status" value="1"/>
</dbReference>
<dbReference type="Proteomes" id="UP000006073">
    <property type="component" value="Unassembled WGS sequence"/>
</dbReference>
<dbReference type="PANTHER" id="PTHR11070">
    <property type="entry name" value="UVRD / RECB / PCRA DNA HELICASE FAMILY MEMBER"/>
    <property type="match status" value="1"/>
</dbReference>
<dbReference type="PANTHER" id="PTHR11070:SF67">
    <property type="entry name" value="DNA 3'-5' HELICASE"/>
    <property type="match status" value="1"/>
</dbReference>
<keyword evidence="4 14" id="KW-0378">Hydrolase</keyword>